<reference evidence="4 5" key="1">
    <citation type="submission" date="2020-12" db="EMBL/GenBank/DDBJ databases">
        <title>FDA dAtabase for Regulatory Grade micrObial Sequences (FDA-ARGOS): Supporting development and validation of Infectious Disease Dx tests.</title>
        <authorList>
            <person name="Sproer C."/>
            <person name="Gronow S."/>
            <person name="Severitt S."/>
            <person name="Schroder I."/>
            <person name="Tallon L."/>
            <person name="Sadzewicz L."/>
            <person name="Zhao X."/>
            <person name="Boylan J."/>
            <person name="Ott S."/>
            <person name="Bowen H."/>
            <person name="Vavikolanu K."/>
            <person name="Mehta A."/>
            <person name="Aluvathingal J."/>
            <person name="Nadendla S."/>
            <person name="Lowell S."/>
            <person name="Myers T."/>
            <person name="Yan Y."/>
            <person name="Sichtig H."/>
        </authorList>
    </citation>
    <scope>NUCLEOTIDE SEQUENCE [LARGE SCALE GENOMIC DNA]</scope>
    <source>
        <strain evidence="4 5">FDAARGOS_909</strain>
    </source>
</reference>
<dbReference type="CDD" id="cd00130">
    <property type="entry name" value="PAS"/>
    <property type="match status" value="2"/>
</dbReference>
<evidence type="ECO:0000313" key="5">
    <source>
        <dbReference type="Proteomes" id="UP000594778"/>
    </source>
</evidence>
<dbReference type="Gene3D" id="3.20.20.450">
    <property type="entry name" value="EAL domain"/>
    <property type="match status" value="1"/>
</dbReference>
<feature type="domain" description="PAS" evidence="1">
    <location>
        <begin position="138"/>
        <end position="191"/>
    </location>
</feature>
<dbReference type="SMART" id="SM00267">
    <property type="entry name" value="GGDEF"/>
    <property type="match status" value="1"/>
</dbReference>
<sequence length="692" mass="77470">MPENVDAQTTGPNDTLLRLIADTAPAMLAYFDAHTLRCRFANINYARNFGLTPAEAVGKTVREIVGEAAWQLIAEHVERGLRGEHVRYEREVPRPDGPPRHIESLLMPHFEHGQLQGAVVQITDVSHHHHVAQKVRDSEERMRKFTEVTTEAIVMHRDGLIIDGNEALSRLAGYTLDELTGRPILDYICPEFRLYALQYMRSGREDRFDGAIQHKEGHRIPVEIEAKTMPAEGGPYRIVLVRDITLRQLAQERMDFLAQHDQLTQLPNRVRLIQMLRQALSLASVKRRALAVLIIDLDHFKTINDSLGHQAGDLLLCEVAQRLRGSVRAHDLVARVGGDEFVVVLTDDPDPQEAETQASHLQRIIEVPCTIDGTPLVISPCMGIAMSPGDGKTAEELLNRAESAMHMAKDSGRRNLQFYAPAQDGQATQAQMLMQEQQLRGALERGEFELYYQPQTFTADGRLAGFEALVRWRHPQRGLVLPGEFIGFAEARGLISAIDHWVLREACRQARQWQDEGLAPVPLSVNLSALEFRQRDMAREVAQVLEETGLEARWLHIELTESTLMHTSGQVQDTLQALQALGVGLAIDDFGTGYSSLAYLRRHPINQLKIDRSFIADVPDSEDDTAIVTAIVQMGHSLHLDIVAEGVETPAQLALLRELGCGMMQGYLVAPPLPAERARAWQLHNSHPVQRQ</sequence>
<dbReference type="InterPro" id="IPR035965">
    <property type="entry name" value="PAS-like_dom_sf"/>
</dbReference>
<protein>
    <submittedName>
        <fullName evidence="4">EAL domain-containing protein</fullName>
    </submittedName>
</protein>
<dbReference type="InterPro" id="IPR035919">
    <property type="entry name" value="EAL_sf"/>
</dbReference>
<feature type="domain" description="GGDEF" evidence="3">
    <location>
        <begin position="288"/>
        <end position="421"/>
    </location>
</feature>
<dbReference type="EMBL" id="CP065668">
    <property type="protein sequence ID" value="QPS05986.1"/>
    <property type="molecule type" value="Genomic_DNA"/>
</dbReference>
<evidence type="ECO:0000259" key="3">
    <source>
        <dbReference type="PROSITE" id="PS50887"/>
    </source>
</evidence>
<dbReference type="NCBIfam" id="TIGR00229">
    <property type="entry name" value="sensory_box"/>
    <property type="match status" value="2"/>
</dbReference>
<dbReference type="SUPFAM" id="SSF55785">
    <property type="entry name" value="PYP-like sensor domain (PAS domain)"/>
    <property type="match status" value="2"/>
</dbReference>
<feature type="domain" description="PAS" evidence="1">
    <location>
        <begin position="13"/>
        <end position="84"/>
    </location>
</feature>
<evidence type="ECO:0000259" key="1">
    <source>
        <dbReference type="PROSITE" id="PS50112"/>
    </source>
</evidence>
<dbReference type="PANTHER" id="PTHR44757">
    <property type="entry name" value="DIGUANYLATE CYCLASE DGCP"/>
    <property type="match status" value="1"/>
</dbReference>
<proteinExistence type="predicted"/>
<dbReference type="CDD" id="cd01949">
    <property type="entry name" value="GGDEF"/>
    <property type="match status" value="1"/>
</dbReference>
<dbReference type="InterPro" id="IPR029787">
    <property type="entry name" value="Nucleotide_cyclase"/>
</dbReference>
<dbReference type="InterPro" id="IPR013656">
    <property type="entry name" value="PAS_4"/>
</dbReference>
<evidence type="ECO:0000259" key="2">
    <source>
        <dbReference type="PROSITE" id="PS50883"/>
    </source>
</evidence>
<dbReference type="InterPro" id="IPR043128">
    <property type="entry name" value="Rev_trsase/Diguanyl_cyclase"/>
</dbReference>
<dbReference type="InterPro" id="IPR001610">
    <property type="entry name" value="PAC"/>
</dbReference>
<dbReference type="PANTHER" id="PTHR44757:SF2">
    <property type="entry name" value="BIOFILM ARCHITECTURE MAINTENANCE PROTEIN MBAA"/>
    <property type="match status" value="1"/>
</dbReference>
<dbReference type="SUPFAM" id="SSF141868">
    <property type="entry name" value="EAL domain-like"/>
    <property type="match status" value="1"/>
</dbReference>
<dbReference type="CDD" id="cd01948">
    <property type="entry name" value="EAL"/>
    <property type="match status" value="1"/>
</dbReference>
<name>A0A7T2RZ28_DELAC</name>
<dbReference type="InterPro" id="IPR001633">
    <property type="entry name" value="EAL_dom"/>
</dbReference>
<dbReference type="PROSITE" id="PS50112">
    <property type="entry name" value="PAS"/>
    <property type="match status" value="2"/>
</dbReference>
<dbReference type="InterPro" id="IPR000160">
    <property type="entry name" value="GGDEF_dom"/>
</dbReference>
<gene>
    <name evidence="4" type="ORF">I6G66_16830</name>
</gene>
<accession>A0A7T2RZ28</accession>
<dbReference type="AlphaFoldDB" id="A0A7T2RZ28"/>
<dbReference type="Proteomes" id="UP000594778">
    <property type="component" value="Chromosome"/>
</dbReference>
<dbReference type="InterPro" id="IPR000014">
    <property type="entry name" value="PAS"/>
</dbReference>
<dbReference type="SMART" id="SM00091">
    <property type="entry name" value="PAS"/>
    <property type="match status" value="2"/>
</dbReference>
<feature type="domain" description="EAL" evidence="2">
    <location>
        <begin position="432"/>
        <end position="686"/>
    </location>
</feature>
<dbReference type="PROSITE" id="PS50883">
    <property type="entry name" value="EAL"/>
    <property type="match status" value="1"/>
</dbReference>
<dbReference type="RefSeq" id="WP_183020081.1">
    <property type="nucleotide sequence ID" value="NZ_CP065668.1"/>
</dbReference>
<evidence type="ECO:0000313" key="4">
    <source>
        <dbReference type="EMBL" id="QPS05986.1"/>
    </source>
</evidence>
<dbReference type="SUPFAM" id="SSF55073">
    <property type="entry name" value="Nucleotide cyclase"/>
    <property type="match status" value="1"/>
</dbReference>
<dbReference type="InterPro" id="IPR052155">
    <property type="entry name" value="Biofilm_reg_signaling"/>
</dbReference>
<dbReference type="SMART" id="SM00086">
    <property type="entry name" value="PAC"/>
    <property type="match status" value="2"/>
</dbReference>
<dbReference type="Gene3D" id="3.30.70.270">
    <property type="match status" value="1"/>
</dbReference>
<dbReference type="Pfam" id="PF13426">
    <property type="entry name" value="PAS_9"/>
    <property type="match status" value="1"/>
</dbReference>
<dbReference type="FunFam" id="3.20.20.450:FF:000001">
    <property type="entry name" value="Cyclic di-GMP phosphodiesterase yahA"/>
    <property type="match status" value="1"/>
</dbReference>
<dbReference type="NCBIfam" id="TIGR00254">
    <property type="entry name" value="GGDEF"/>
    <property type="match status" value="1"/>
</dbReference>
<dbReference type="Pfam" id="PF08448">
    <property type="entry name" value="PAS_4"/>
    <property type="match status" value="1"/>
</dbReference>
<organism evidence="4 5">
    <name type="scientific">Delftia acidovorans</name>
    <name type="common">Pseudomonas acidovorans</name>
    <name type="synonym">Comamonas acidovorans</name>
    <dbReference type="NCBI Taxonomy" id="80866"/>
    <lineage>
        <taxon>Bacteria</taxon>
        <taxon>Pseudomonadati</taxon>
        <taxon>Pseudomonadota</taxon>
        <taxon>Betaproteobacteria</taxon>
        <taxon>Burkholderiales</taxon>
        <taxon>Comamonadaceae</taxon>
        <taxon>Delftia</taxon>
    </lineage>
</organism>
<dbReference type="PROSITE" id="PS50887">
    <property type="entry name" value="GGDEF"/>
    <property type="match status" value="1"/>
</dbReference>
<dbReference type="Pfam" id="PF00563">
    <property type="entry name" value="EAL"/>
    <property type="match status" value="1"/>
</dbReference>
<dbReference type="SMART" id="SM00052">
    <property type="entry name" value="EAL"/>
    <property type="match status" value="1"/>
</dbReference>
<dbReference type="Pfam" id="PF00990">
    <property type="entry name" value="GGDEF"/>
    <property type="match status" value="1"/>
</dbReference>
<dbReference type="Gene3D" id="3.30.450.20">
    <property type="entry name" value="PAS domain"/>
    <property type="match status" value="2"/>
</dbReference>